<dbReference type="Pfam" id="PF04402">
    <property type="entry name" value="SIMPL"/>
    <property type="match status" value="1"/>
</dbReference>
<dbReference type="InterPro" id="IPR007497">
    <property type="entry name" value="SIMPL/DUF541"/>
</dbReference>
<name>A0A5P2AZ34_STRVZ</name>
<dbReference type="OrthoDB" id="3689574at2"/>
<evidence type="ECO:0000313" key="1">
    <source>
        <dbReference type="EMBL" id="QES22798.1"/>
    </source>
</evidence>
<dbReference type="GO" id="GO:0006974">
    <property type="term" value="P:DNA damage response"/>
    <property type="evidence" value="ECO:0007669"/>
    <property type="project" value="TreeGrafter"/>
</dbReference>
<dbReference type="PANTHER" id="PTHR34387">
    <property type="entry name" value="SLR1258 PROTEIN"/>
    <property type="match status" value="1"/>
</dbReference>
<dbReference type="Gene3D" id="3.30.70.2970">
    <property type="entry name" value="Protein of unknown function (DUF541), domain 2"/>
    <property type="match status" value="1"/>
</dbReference>
<organism evidence="1 2">
    <name type="scientific">Streptomyces venezuelae</name>
    <dbReference type="NCBI Taxonomy" id="54571"/>
    <lineage>
        <taxon>Bacteria</taxon>
        <taxon>Bacillati</taxon>
        <taxon>Actinomycetota</taxon>
        <taxon>Actinomycetes</taxon>
        <taxon>Kitasatosporales</taxon>
        <taxon>Streptomycetaceae</taxon>
        <taxon>Streptomyces</taxon>
    </lineage>
</organism>
<dbReference type="AlphaFoldDB" id="A0A5P2AZ34"/>
<gene>
    <name evidence="1" type="ORF">DEJ46_29830</name>
</gene>
<sequence length="245" mass="26384">MGKCSVDDRCRTWRSQDVTQEHATSQAPQVTVRGEGRLEVDPEFARIWVTVSARGTDRSATLAELTRRNGQVLDLVKAQGDAVEKLETGRFSLSPELGRRGRGERVHAYVGRVRLTAELTDFTALGELVTRLADVEMTGVDGPWWELRPDSPAYAEARRLAVTEAVQRARAYASALGTSLASLLELSDAGLAGAGLSPMSPVFAAAPAGFATERAGEAPPLDLEPQRQTVTAEVVARFTMVPPAL</sequence>
<proteinExistence type="predicted"/>
<dbReference type="PANTHER" id="PTHR34387:SF1">
    <property type="entry name" value="PERIPLASMIC IMMUNOGENIC PROTEIN"/>
    <property type="match status" value="1"/>
</dbReference>
<evidence type="ECO:0008006" key="3">
    <source>
        <dbReference type="Google" id="ProtNLM"/>
    </source>
</evidence>
<dbReference type="Gene3D" id="3.30.110.170">
    <property type="entry name" value="Protein of unknown function (DUF541), domain 1"/>
    <property type="match status" value="1"/>
</dbReference>
<protein>
    <recommendedName>
        <fullName evidence="3">SIMPL domain-containing protein</fullName>
    </recommendedName>
</protein>
<accession>A0A5P2AZ34</accession>
<evidence type="ECO:0000313" key="2">
    <source>
        <dbReference type="Proteomes" id="UP000324106"/>
    </source>
</evidence>
<dbReference type="Proteomes" id="UP000324106">
    <property type="component" value="Chromosome"/>
</dbReference>
<reference evidence="1 2" key="1">
    <citation type="submission" date="2018-05" db="EMBL/GenBank/DDBJ databases">
        <title>Streptomyces venezuelae.</title>
        <authorList>
            <person name="Kim W."/>
            <person name="Lee N."/>
            <person name="Cho B.-K."/>
        </authorList>
    </citation>
    <scope>NUCLEOTIDE SEQUENCE [LARGE SCALE GENOMIC DNA]</scope>
    <source>
        <strain evidence="1 2">ATCC 15068</strain>
    </source>
</reference>
<dbReference type="EMBL" id="CP029194">
    <property type="protein sequence ID" value="QES22798.1"/>
    <property type="molecule type" value="Genomic_DNA"/>
</dbReference>
<dbReference type="InterPro" id="IPR052022">
    <property type="entry name" value="26kDa_periplasmic_antigen"/>
</dbReference>